<dbReference type="Proteomes" id="UP001209878">
    <property type="component" value="Unassembled WGS sequence"/>
</dbReference>
<reference evidence="1" key="1">
    <citation type="journal article" date="2023" name="Mol. Biol. Evol.">
        <title>Third-Generation Sequencing Reveals the Adaptive Role of the Epigenome in Three Deep-Sea Polychaetes.</title>
        <authorList>
            <person name="Perez M."/>
            <person name="Aroh O."/>
            <person name="Sun Y."/>
            <person name="Lan Y."/>
            <person name="Juniper S.K."/>
            <person name="Young C.R."/>
            <person name="Angers B."/>
            <person name="Qian P.Y."/>
        </authorList>
    </citation>
    <scope>NUCLEOTIDE SEQUENCE</scope>
    <source>
        <strain evidence="1">R07B-5</strain>
    </source>
</reference>
<comment type="caution">
    <text evidence="1">The sequence shown here is derived from an EMBL/GenBank/DDBJ whole genome shotgun (WGS) entry which is preliminary data.</text>
</comment>
<dbReference type="EMBL" id="JAODUO010000541">
    <property type="protein sequence ID" value="KAK2178508.1"/>
    <property type="molecule type" value="Genomic_DNA"/>
</dbReference>
<proteinExistence type="predicted"/>
<gene>
    <name evidence="1" type="ORF">NP493_541g02090</name>
</gene>
<dbReference type="AlphaFoldDB" id="A0AAD9NRY4"/>
<sequence length="63" mass="7347">MVLTEKQEEKVQFCNNKNLTRRIVGVKRADKRRMDELIVEVGVKESVKKKLVRSGLIWPGHVE</sequence>
<protein>
    <submittedName>
        <fullName evidence="1">Uncharacterized protein</fullName>
    </submittedName>
</protein>
<accession>A0AAD9NRY4</accession>
<evidence type="ECO:0000313" key="1">
    <source>
        <dbReference type="EMBL" id="KAK2178508.1"/>
    </source>
</evidence>
<evidence type="ECO:0000313" key="2">
    <source>
        <dbReference type="Proteomes" id="UP001209878"/>
    </source>
</evidence>
<keyword evidence="2" id="KW-1185">Reference proteome</keyword>
<organism evidence="1 2">
    <name type="scientific">Ridgeia piscesae</name>
    <name type="common">Tubeworm</name>
    <dbReference type="NCBI Taxonomy" id="27915"/>
    <lineage>
        <taxon>Eukaryota</taxon>
        <taxon>Metazoa</taxon>
        <taxon>Spiralia</taxon>
        <taxon>Lophotrochozoa</taxon>
        <taxon>Annelida</taxon>
        <taxon>Polychaeta</taxon>
        <taxon>Sedentaria</taxon>
        <taxon>Canalipalpata</taxon>
        <taxon>Sabellida</taxon>
        <taxon>Siboglinidae</taxon>
        <taxon>Ridgeia</taxon>
    </lineage>
</organism>
<name>A0AAD9NRY4_RIDPI</name>